<protein>
    <submittedName>
        <fullName evidence="1">Uncharacterized protein</fullName>
    </submittedName>
</protein>
<dbReference type="EMBL" id="JAASRO010000001">
    <property type="protein sequence ID" value="NIK59292.1"/>
    <property type="molecule type" value="Genomic_DNA"/>
</dbReference>
<sequence length="88" mass="9792">MNGSAAEPMVELSRLDDAALCLLWRRSFLRLEAAQSAPERLAVVEQRQQYLDELQRRSPEGVAAWLAAGARASGNPLPYVGDEWRRPG</sequence>
<dbReference type="Proteomes" id="UP000555407">
    <property type="component" value="Unassembled WGS sequence"/>
</dbReference>
<evidence type="ECO:0000313" key="1">
    <source>
        <dbReference type="EMBL" id="NIK59292.1"/>
    </source>
</evidence>
<accession>A0A7X5VDR3</accession>
<dbReference type="RefSeq" id="WP_167210825.1">
    <property type="nucleotide sequence ID" value="NZ_JAASRO010000001.1"/>
</dbReference>
<organism evidence="1 2">
    <name type="scientific">Kribbella shirazensis</name>
    <dbReference type="NCBI Taxonomy" id="1105143"/>
    <lineage>
        <taxon>Bacteria</taxon>
        <taxon>Bacillati</taxon>
        <taxon>Actinomycetota</taxon>
        <taxon>Actinomycetes</taxon>
        <taxon>Propionibacteriales</taxon>
        <taxon>Kribbellaceae</taxon>
        <taxon>Kribbella</taxon>
    </lineage>
</organism>
<proteinExistence type="predicted"/>
<reference evidence="1 2" key="1">
    <citation type="submission" date="2020-03" db="EMBL/GenBank/DDBJ databases">
        <title>Sequencing the genomes of 1000 actinobacteria strains.</title>
        <authorList>
            <person name="Klenk H.-P."/>
        </authorList>
    </citation>
    <scope>NUCLEOTIDE SEQUENCE [LARGE SCALE GENOMIC DNA]</scope>
    <source>
        <strain evidence="1 2">DSM 45490</strain>
    </source>
</reference>
<dbReference type="AlphaFoldDB" id="A0A7X5VDR3"/>
<comment type="caution">
    <text evidence="1">The sequence shown here is derived from an EMBL/GenBank/DDBJ whole genome shotgun (WGS) entry which is preliminary data.</text>
</comment>
<gene>
    <name evidence="1" type="ORF">BJY22_005009</name>
</gene>
<evidence type="ECO:0000313" key="2">
    <source>
        <dbReference type="Proteomes" id="UP000555407"/>
    </source>
</evidence>
<keyword evidence="2" id="KW-1185">Reference proteome</keyword>
<name>A0A7X5VDR3_9ACTN</name>